<dbReference type="Proteomes" id="UP000050872">
    <property type="component" value="Unassembled WGS sequence"/>
</dbReference>
<dbReference type="InterPro" id="IPR005196">
    <property type="entry name" value="Glyco_hydro_65_N"/>
</dbReference>
<dbReference type="EMBL" id="AZEZ01000103">
    <property type="protein sequence ID" value="KRL42619.1"/>
    <property type="molecule type" value="Genomic_DNA"/>
</dbReference>
<dbReference type="GO" id="GO:0005975">
    <property type="term" value="P:carbohydrate metabolic process"/>
    <property type="evidence" value="ECO:0007669"/>
    <property type="project" value="InterPro"/>
</dbReference>
<accession>A0A0R1QNF6</accession>
<dbReference type="InterPro" id="IPR037018">
    <property type="entry name" value="GH65_N"/>
</dbReference>
<sequence length="156" mass="18092">MFQGNGYFGIRAAAEEHQLNEKRDMFVSGTFDAFPNEVTELPNLPDLLNMEIKVDGQEFCLKDGKVRNYHKALNMRNGELIRKFDWIIDGKCINFKFARFISMRDKHLLVSKVEITSDNNNINIQILSGIDGQQSNSSTQHMIEGEKRLYEYRSRP</sequence>
<keyword evidence="3" id="KW-1185">Reference proteome</keyword>
<dbReference type="PATRIC" id="fig|1423770.3.peg.1681"/>
<dbReference type="GO" id="GO:0004553">
    <property type="term" value="F:hydrolase activity, hydrolyzing O-glycosyl compounds"/>
    <property type="evidence" value="ECO:0007669"/>
    <property type="project" value="TreeGrafter"/>
</dbReference>
<feature type="domain" description="Glycoside hydrolase family 65 N-terminal" evidence="1">
    <location>
        <begin position="3"/>
        <end position="144"/>
    </location>
</feature>
<keyword evidence="2" id="KW-0378">Hydrolase</keyword>
<dbReference type="SUPFAM" id="SSF74650">
    <property type="entry name" value="Galactose mutarotase-like"/>
    <property type="match status" value="1"/>
</dbReference>
<dbReference type="PANTHER" id="PTHR11051:SF8">
    <property type="entry name" value="PROTEIN-GLUCOSYLGALACTOSYLHYDROXYLYSINE GLUCOSIDASE"/>
    <property type="match status" value="1"/>
</dbReference>
<comment type="caution">
    <text evidence="2">The sequence shown here is derived from an EMBL/GenBank/DDBJ whole genome shotgun (WGS) entry which is preliminary data.</text>
</comment>
<dbReference type="STRING" id="1423770.FD29_GL001643"/>
<proteinExistence type="predicted"/>
<dbReference type="Gene3D" id="2.70.98.40">
    <property type="entry name" value="Glycoside hydrolase, family 65, N-terminal domain"/>
    <property type="match status" value="1"/>
</dbReference>
<dbReference type="Pfam" id="PF03636">
    <property type="entry name" value="Glyco_hydro_65N"/>
    <property type="match status" value="1"/>
</dbReference>
<reference evidence="2 3" key="1">
    <citation type="journal article" date="2015" name="Genome Announc.">
        <title>Expanding the biotechnology potential of lactobacilli through comparative genomics of 213 strains and associated genera.</title>
        <authorList>
            <person name="Sun Z."/>
            <person name="Harris H.M."/>
            <person name="McCann A."/>
            <person name="Guo C."/>
            <person name="Argimon S."/>
            <person name="Zhang W."/>
            <person name="Yang X."/>
            <person name="Jeffery I.B."/>
            <person name="Cooney J.C."/>
            <person name="Kagawa T.F."/>
            <person name="Liu W."/>
            <person name="Song Y."/>
            <person name="Salvetti E."/>
            <person name="Wrobel A."/>
            <person name="Rasinkangas P."/>
            <person name="Parkhill J."/>
            <person name="Rea M.C."/>
            <person name="O'Sullivan O."/>
            <person name="Ritari J."/>
            <person name="Douillard F.P."/>
            <person name="Paul Ross R."/>
            <person name="Yang R."/>
            <person name="Briner A.E."/>
            <person name="Felis G.E."/>
            <person name="de Vos W.M."/>
            <person name="Barrangou R."/>
            <person name="Klaenhammer T.R."/>
            <person name="Caufield P.W."/>
            <person name="Cui Y."/>
            <person name="Zhang H."/>
            <person name="O'Toole P.W."/>
        </authorList>
    </citation>
    <scope>NUCLEOTIDE SEQUENCE [LARGE SCALE GENOMIC DNA]</scope>
    <source>
        <strain evidence="2 3">DSM 14500</strain>
    </source>
</reference>
<organism evidence="2 3">
    <name type="scientific">Companilactobacillus mindensis DSM 14500</name>
    <dbReference type="NCBI Taxonomy" id="1423770"/>
    <lineage>
        <taxon>Bacteria</taxon>
        <taxon>Bacillati</taxon>
        <taxon>Bacillota</taxon>
        <taxon>Bacilli</taxon>
        <taxon>Lactobacillales</taxon>
        <taxon>Lactobacillaceae</taxon>
        <taxon>Companilactobacillus</taxon>
    </lineage>
</organism>
<dbReference type="PANTHER" id="PTHR11051">
    <property type="entry name" value="GLYCOSYL HYDROLASE-RELATED"/>
    <property type="match status" value="1"/>
</dbReference>
<gene>
    <name evidence="2" type="ORF">FD29_GL001643</name>
</gene>
<dbReference type="GO" id="GO:0030246">
    <property type="term" value="F:carbohydrate binding"/>
    <property type="evidence" value="ECO:0007669"/>
    <property type="project" value="InterPro"/>
</dbReference>
<dbReference type="InterPro" id="IPR011013">
    <property type="entry name" value="Gal_mutarotase_sf_dom"/>
</dbReference>
<evidence type="ECO:0000259" key="1">
    <source>
        <dbReference type="Pfam" id="PF03636"/>
    </source>
</evidence>
<name>A0A0R1QNF6_9LACO</name>
<evidence type="ECO:0000313" key="3">
    <source>
        <dbReference type="Proteomes" id="UP000050872"/>
    </source>
</evidence>
<dbReference type="AlphaFoldDB" id="A0A0R1QNF6"/>
<protein>
    <submittedName>
        <fullName evidence="2">Glycoside hydrolase family 65 central catalytic</fullName>
    </submittedName>
</protein>
<evidence type="ECO:0000313" key="2">
    <source>
        <dbReference type="EMBL" id="KRL42619.1"/>
    </source>
</evidence>